<sequence length="76" mass="8601">MWDSHFRVGGAIGSRLQRKECPKLTGKVNENCKASSMLLHLTPRSSAYLENIWAWVADHDLDVVSQDQIDIYEVLG</sequence>
<protein>
    <submittedName>
        <fullName evidence="1">Exo-beta-1,3-glucanase Exg0</fullName>
    </submittedName>
</protein>
<reference evidence="2" key="1">
    <citation type="journal article" date="2010" name="Genome Res.">
        <title>Population genomic sequencing of Coccidioides fungi reveals recent hybridization and transposon control.</title>
        <authorList>
            <person name="Neafsey D.E."/>
            <person name="Barker B.M."/>
            <person name="Sharpton T.J."/>
            <person name="Stajich J.E."/>
            <person name="Park D.J."/>
            <person name="Whiston E."/>
            <person name="Hung C.-Y."/>
            <person name="McMahan C."/>
            <person name="White J."/>
            <person name="Sykes S."/>
            <person name="Heiman D."/>
            <person name="Young S."/>
            <person name="Zeng Q."/>
            <person name="Abouelleil A."/>
            <person name="Aftuck L."/>
            <person name="Bessette D."/>
            <person name="Brown A."/>
            <person name="FitzGerald M."/>
            <person name="Lui A."/>
            <person name="Macdonald J.P."/>
            <person name="Priest M."/>
            <person name="Orbach M.J."/>
            <person name="Galgiani J.N."/>
            <person name="Kirkland T.N."/>
            <person name="Cole G.T."/>
            <person name="Birren B.W."/>
            <person name="Henn M.R."/>
            <person name="Taylor J.W."/>
            <person name="Rounsley S.D."/>
        </authorList>
    </citation>
    <scope>NUCLEOTIDE SEQUENCE [LARGE SCALE GENOMIC DNA]</scope>
    <source>
        <strain evidence="2">H538.4</strain>
    </source>
</reference>
<dbReference type="AlphaFoldDB" id="A0A0J8S871"/>
<dbReference type="InterPro" id="IPR012334">
    <property type="entry name" value="Pectin_lyas_fold"/>
</dbReference>
<proteinExistence type="predicted"/>
<dbReference type="VEuPathDB" id="FungiDB:CIHG_10374"/>
<accession>A0A0J8S871</accession>
<dbReference type="EMBL" id="DS017099">
    <property type="protein sequence ID" value="KMU92584.1"/>
    <property type="molecule type" value="Genomic_DNA"/>
</dbReference>
<dbReference type="STRING" id="396776.A0A0J8S871"/>
<name>A0A0J8S871_COCIT</name>
<dbReference type="Gene3D" id="2.160.20.10">
    <property type="entry name" value="Single-stranded right-handed beta-helix, Pectin lyase-like"/>
    <property type="match status" value="1"/>
</dbReference>
<evidence type="ECO:0000313" key="2">
    <source>
        <dbReference type="Proteomes" id="UP000054563"/>
    </source>
</evidence>
<evidence type="ECO:0000313" key="1">
    <source>
        <dbReference type="EMBL" id="KMU92584.1"/>
    </source>
</evidence>
<organism evidence="1 2">
    <name type="scientific">Coccidioides immitis H538.4</name>
    <dbReference type="NCBI Taxonomy" id="396776"/>
    <lineage>
        <taxon>Eukaryota</taxon>
        <taxon>Fungi</taxon>
        <taxon>Dikarya</taxon>
        <taxon>Ascomycota</taxon>
        <taxon>Pezizomycotina</taxon>
        <taxon>Eurotiomycetes</taxon>
        <taxon>Eurotiomycetidae</taxon>
        <taxon>Onygenales</taxon>
        <taxon>Onygenaceae</taxon>
        <taxon>Coccidioides</taxon>
    </lineage>
</organism>
<dbReference type="Proteomes" id="UP000054563">
    <property type="component" value="Unassembled WGS sequence"/>
</dbReference>
<gene>
    <name evidence="1" type="ORF">CIHG_10374</name>
</gene>